<dbReference type="Pfam" id="PF00400">
    <property type="entry name" value="WD40"/>
    <property type="match status" value="6"/>
</dbReference>
<keyword evidence="2" id="KW-0677">Repeat</keyword>
<sequence>MKGTVATDVYHRLVDRNNHEVRAFGHIISEYRSLQDTTRLLRVRVGQLEKEACELQAENNTLATTVALAKESETRSEEVQALQAKVRDLNAELAEVYRDKSKLAEDLLRQSQQLEIVRQNNDAQAKELEENKQRITELTKKAKDLAAKLEAEESARAVATEELEKRLAEKEAAKEEAERARSENAQLIDTIVKMKVEQAELLNQAVLEHDEAVRFAETHRAAAKAAQESLTRHASTSGGAGSGLVRSSISHMDDNGNRRSAEAGVVLPARPVVTLPEVHPGGCYSVRFSGSGTAGSDKAVRLWDPESGTSIGHLEGTMGTVLDVEFTCDDLFVLGGGSDKALRLWDTATGRVRHTLTGHLDKVSSVHCSPAAPDRAISGGNDRTIKVWDLHRGYMDKTILCHSSINSVTTTLDGQVIISGHFDGALRFWDLRSAKPINELTGIHSQQITSVLPYNRSNWILTSSKDDTMKVVDIASHEVVRVLRSPGHLASKACLSPDDRYAASGVADAGVCVWDTEKAVAAAHLHNNKGHRPGGQILATDWSPDGRFLASSDRQGTVVVWGGDRV</sequence>
<name>A0A061S7D4_9CHLO</name>
<evidence type="ECO:0000259" key="5">
    <source>
        <dbReference type="Pfam" id="PF08614"/>
    </source>
</evidence>
<dbReference type="InterPro" id="IPR015943">
    <property type="entry name" value="WD40/YVTN_repeat-like_dom_sf"/>
</dbReference>
<dbReference type="SMART" id="SM00320">
    <property type="entry name" value="WD40"/>
    <property type="match status" value="7"/>
</dbReference>
<dbReference type="InterPro" id="IPR036322">
    <property type="entry name" value="WD40_repeat_dom_sf"/>
</dbReference>
<dbReference type="InterPro" id="IPR045160">
    <property type="entry name" value="ATG16"/>
</dbReference>
<protein>
    <submittedName>
        <fullName evidence="6">Autophagy-related protein 16, animal type</fullName>
    </submittedName>
</protein>
<dbReference type="GO" id="GO:0000045">
    <property type="term" value="P:autophagosome assembly"/>
    <property type="evidence" value="ECO:0007669"/>
    <property type="project" value="InterPro"/>
</dbReference>
<dbReference type="InterPro" id="IPR001680">
    <property type="entry name" value="WD40_rpt"/>
</dbReference>
<dbReference type="Pfam" id="PF08614">
    <property type="entry name" value="ATG16"/>
    <property type="match status" value="1"/>
</dbReference>
<feature type="domain" description="Autophagy-related protein 16" evidence="5">
    <location>
        <begin position="11"/>
        <end position="203"/>
    </location>
</feature>
<feature type="repeat" description="WD" evidence="3">
    <location>
        <begin position="314"/>
        <end position="355"/>
    </location>
</feature>
<dbReference type="CDD" id="cd00200">
    <property type="entry name" value="WD40"/>
    <property type="match status" value="1"/>
</dbReference>
<keyword evidence="4" id="KW-0175">Coiled coil</keyword>
<feature type="coiled-coil region" evidence="4">
    <location>
        <begin position="72"/>
        <end position="197"/>
    </location>
</feature>
<evidence type="ECO:0000256" key="3">
    <source>
        <dbReference type="PROSITE-ProRule" id="PRU00221"/>
    </source>
</evidence>
<dbReference type="SUPFAM" id="SSF50978">
    <property type="entry name" value="WD40 repeat-like"/>
    <property type="match status" value="1"/>
</dbReference>
<dbReference type="InterPro" id="IPR020472">
    <property type="entry name" value="WD40_PAC1"/>
</dbReference>
<dbReference type="PRINTS" id="PR00320">
    <property type="entry name" value="GPROTEINBRPT"/>
</dbReference>
<gene>
    <name evidence="6" type="primary">ATG16L</name>
    <name evidence="6" type="ORF">TSPGSL018_8759</name>
</gene>
<dbReference type="EMBL" id="GBEZ01004119">
    <property type="protein sequence ID" value="JAC81072.1"/>
    <property type="molecule type" value="Transcribed_RNA"/>
</dbReference>
<dbReference type="InterPro" id="IPR019775">
    <property type="entry name" value="WD40_repeat_CS"/>
</dbReference>
<dbReference type="AlphaFoldDB" id="A0A061S7D4"/>
<dbReference type="Gene3D" id="2.130.10.10">
    <property type="entry name" value="YVTN repeat-like/Quinoprotein amine dehydrogenase"/>
    <property type="match status" value="2"/>
</dbReference>
<keyword evidence="1 3" id="KW-0853">WD repeat</keyword>
<proteinExistence type="predicted"/>
<feature type="repeat" description="WD" evidence="3">
    <location>
        <begin position="356"/>
        <end position="398"/>
    </location>
</feature>
<evidence type="ECO:0000313" key="6">
    <source>
        <dbReference type="EMBL" id="JAC81072.1"/>
    </source>
</evidence>
<dbReference type="PROSITE" id="PS50294">
    <property type="entry name" value="WD_REPEATS_REGION"/>
    <property type="match status" value="2"/>
</dbReference>
<dbReference type="PROSITE" id="PS00678">
    <property type="entry name" value="WD_REPEATS_1"/>
    <property type="match status" value="3"/>
</dbReference>
<dbReference type="PANTHER" id="PTHR19878">
    <property type="entry name" value="AUTOPHAGY PROTEIN 16-LIKE"/>
    <property type="match status" value="1"/>
</dbReference>
<reference evidence="6" key="1">
    <citation type="submission" date="2014-05" db="EMBL/GenBank/DDBJ databases">
        <title>The transcriptome of the halophilic microalga Tetraselmis sp. GSL018 isolated from the Great Salt Lake, Utah.</title>
        <authorList>
            <person name="Jinkerson R.E."/>
            <person name="D'Adamo S."/>
            <person name="Posewitz M.C."/>
        </authorList>
    </citation>
    <scope>NUCLEOTIDE SEQUENCE</scope>
    <source>
        <strain evidence="6">GSL018</strain>
    </source>
</reference>
<organism evidence="6">
    <name type="scientific">Tetraselmis sp. GSL018</name>
    <dbReference type="NCBI Taxonomy" id="582737"/>
    <lineage>
        <taxon>Eukaryota</taxon>
        <taxon>Viridiplantae</taxon>
        <taxon>Chlorophyta</taxon>
        <taxon>core chlorophytes</taxon>
        <taxon>Chlorodendrophyceae</taxon>
        <taxon>Chlorodendrales</taxon>
        <taxon>Chlorodendraceae</taxon>
        <taxon>Tetraselmis</taxon>
    </lineage>
</organism>
<dbReference type="InterPro" id="IPR013923">
    <property type="entry name" value="Autophagy-rel_prot_16_dom"/>
</dbReference>
<dbReference type="PANTHER" id="PTHR19878:SF8">
    <property type="entry name" value="AUTOPHAGY-RELATED 16, ISOFORM F"/>
    <property type="match status" value="1"/>
</dbReference>
<dbReference type="PROSITE" id="PS50082">
    <property type="entry name" value="WD_REPEATS_2"/>
    <property type="match status" value="3"/>
</dbReference>
<accession>A0A061S7D4</accession>
<feature type="repeat" description="WD" evidence="3">
    <location>
        <begin position="403"/>
        <end position="439"/>
    </location>
</feature>
<evidence type="ECO:0000256" key="1">
    <source>
        <dbReference type="ARBA" id="ARBA00022574"/>
    </source>
</evidence>
<evidence type="ECO:0000256" key="2">
    <source>
        <dbReference type="ARBA" id="ARBA00022737"/>
    </source>
</evidence>
<evidence type="ECO:0000256" key="4">
    <source>
        <dbReference type="SAM" id="Coils"/>
    </source>
</evidence>